<dbReference type="SMART" id="SM00966">
    <property type="entry name" value="SpoVT_AbrB"/>
    <property type="match status" value="1"/>
</dbReference>
<evidence type="ECO:0000259" key="1">
    <source>
        <dbReference type="SMART" id="SM00966"/>
    </source>
</evidence>
<evidence type="ECO:0000313" key="2">
    <source>
        <dbReference type="EMBL" id="RDZ04311.1"/>
    </source>
</evidence>
<reference evidence="2 3" key="1">
    <citation type="journal article" date="2018" name="Appl. Environ. Microbiol.">
        <title>Antimicrobial susceptibility testing and tentative epidemiological cut-off values of five Bacillus species relevant for use as animal feed additives or for plant protection.</title>
        <authorList>
            <person name="Agerso Y."/>
            <person name="Stuer-Lauridsen B."/>
            <person name="Bjerre K."/>
            <person name="Jensen M.G."/>
            <person name="Johansen E."/>
            <person name="Bennedsen M."/>
            <person name="Brockmann E."/>
            <person name="Nielsen B."/>
        </authorList>
    </citation>
    <scope>NUCLEOTIDE SEQUENCE [LARGE SCALE GENOMIC DNA]</scope>
    <source>
        <strain evidence="2 3">CHCC20162</strain>
    </source>
</reference>
<dbReference type="SUPFAM" id="SSF89447">
    <property type="entry name" value="AbrB/MazE/MraZ-like"/>
    <property type="match status" value="1"/>
</dbReference>
<accession>A0A3D8WSW1</accession>
<dbReference type="AlphaFoldDB" id="A0A3D8WSW1"/>
<dbReference type="InterPro" id="IPR040678">
    <property type="entry name" value="AbrB_C"/>
</dbReference>
<dbReference type="Pfam" id="PF04014">
    <property type="entry name" value="MazE_antitoxin"/>
    <property type="match status" value="1"/>
</dbReference>
<dbReference type="Pfam" id="PF18277">
    <property type="entry name" value="AbrB_C"/>
    <property type="match status" value="1"/>
</dbReference>
<organism evidence="2 3">
    <name type="scientific">Priestia megaterium</name>
    <name type="common">Bacillus megaterium</name>
    <dbReference type="NCBI Taxonomy" id="1404"/>
    <lineage>
        <taxon>Bacteria</taxon>
        <taxon>Bacillati</taxon>
        <taxon>Bacillota</taxon>
        <taxon>Bacilli</taxon>
        <taxon>Bacillales</taxon>
        <taxon>Bacillaceae</taxon>
        <taxon>Priestia</taxon>
    </lineage>
</organism>
<dbReference type="EMBL" id="PQWM01000113">
    <property type="protein sequence ID" value="RDZ04311.1"/>
    <property type="molecule type" value="Genomic_DNA"/>
</dbReference>
<dbReference type="InterPro" id="IPR007159">
    <property type="entry name" value="SpoVT-AbrB_dom"/>
</dbReference>
<protein>
    <submittedName>
        <fullName evidence="2">AbrB family transcriptional regulator</fullName>
    </submittedName>
</protein>
<dbReference type="Proteomes" id="UP000256519">
    <property type="component" value="Unassembled WGS sequence"/>
</dbReference>
<dbReference type="InterPro" id="IPR037914">
    <property type="entry name" value="SpoVT-AbrB_sf"/>
</dbReference>
<feature type="domain" description="SpoVT-AbrB" evidence="1">
    <location>
        <begin position="8"/>
        <end position="55"/>
    </location>
</feature>
<name>A0A3D8WSW1_PRIMG</name>
<gene>
    <name evidence="2" type="ORF">C3744_30720</name>
</gene>
<dbReference type="InterPro" id="IPR052731">
    <property type="entry name" value="B_subtilis_Trans_State_Reg"/>
</dbReference>
<dbReference type="PANTHER" id="PTHR36432">
    <property type="match status" value="1"/>
</dbReference>
<dbReference type="GO" id="GO:0003677">
    <property type="term" value="F:DNA binding"/>
    <property type="evidence" value="ECO:0007669"/>
    <property type="project" value="InterPro"/>
</dbReference>
<sequence>MKSKGIIRRVDELGRVALPIEIRRIFNIKEKAPVKIHINENEDKVILKKNRHLLECMITGEISLQNRLYSGGIVLSTRGAEILFHALKNN</sequence>
<comment type="caution">
    <text evidence="2">The sequence shown here is derived from an EMBL/GenBank/DDBJ whole genome shotgun (WGS) entry which is preliminary data.</text>
</comment>
<dbReference type="Gene3D" id="2.10.260.10">
    <property type="match status" value="1"/>
</dbReference>
<dbReference type="PANTHER" id="PTHR36432:SF4">
    <property type="entry name" value="TRANSITION STATE REGULATOR ABH-RELATED"/>
    <property type="match status" value="1"/>
</dbReference>
<dbReference type="RefSeq" id="WP_116079517.1">
    <property type="nucleotide sequence ID" value="NZ_CP187634.1"/>
</dbReference>
<evidence type="ECO:0000313" key="3">
    <source>
        <dbReference type="Proteomes" id="UP000256519"/>
    </source>
</evidence>
<proteinExistence type="predicted"/>